<keyword evidence="6" id="KW-0560">Oxidoreductase</keyword>
<dbReference type="GO" id="GO:0008924">
    <property type="term" value="F:L-malate dehydrogenase (quinone) activity"/>
    <property type="evidence" value="ECO:0007669"/>
    <property type="project" value="InterPro"/>
</dbReference>
<evidence type="ECO:0000313" key="8">
    <source>
        <dbReference type="EMBL" id="KAG1529914.1"/>
    </source>
</evidence>
<protein>
    <recommendedName>
        <fullName evidence="10">Malate dehydrogenase (quinone)</fullName>
    </recommendedName>
</protein>
<evidence type="ECO:0000256" key="3">
    <source>
        <dbReference type="ARBA" id="ARBA00022532"/>
    </source>
</evidence>
<feature type="region of interest" description="Disordered" evidence="7">
    <location>
        <begin position="65"/>
        <end position="96"/>
    </location>
</feature>
<evidence type="ECO:0000256" key="2">
    <source>
        <dbReference type="ARBA" id="ARBA00005163"/>
    </source>
</evidence>
<organism evidence="8 9">
    <name type="scientific">Rhizopus delemar</name>
    <dbReference type="NCBI Taxonomy" id="936053"/>
    <lineage>
        <taxon>Eukaryota</taxon>
        <taxon>Fungi</taxon>
        <taxon>Fungi incertae sedis</taxon>
        <taxon>Mucoromycota</taxon>
        <taxon>Mucoromycotina</taxon>
        <taxon>Mucoromycetes</taxon>
        <taxon>Mucorales</taxon>
        <taxon>Mucorineae</taxon>
        <taxon>Rhizopodaceae</taxon>
        <taxon>Rhizopus</taxon>
    </lineage>
</organism>
<feature type="compositionally biased region" description="Low complexity" evidence="7">
    <location>
        <begin position="79"/>
        <end position="90"/>
    </location>
</feature>
<evidence type="ECO:0000256" key="7">
    <source>
        <dbReference type="SAM" id="MobiDB-lite"/>
    </source>
</evidence>
<dbReference type="GO" id="GO:0006099">
    <property type="term" value="P:tricarboxylic acid cycle"/>
    <property type="evidence" value="ECO:0007669"/>
    <property type="project" value="UniProtKB-KW"/>
</dbReference>
<evidence type="ECO:0000256" key="6">
    <source>
        <dbReference type="ARBA" id="ARBA00023002"/>
    </source>
</evidence>
<keyword evidence="5" id="KW-0274">FAD</keyword>
<dbReference type="EMBL" id="JAANIU010013676">
    <property type="protein sequence ID" value="KAG1529914.1"/>
    <property type="molecule type" value="Genomic_DNA"/>
</dbReference>
<name>A0A9P6XPY7_9FUNG</name>
<evidence type="ECO:0000256" key="1">
    <source>
        <dbReference type="ARBA" id="ARBA00001974"/>
    </source>
</evidence>
<dbReference type="Pfam" id="PF06039">
    <property type="entry name" value="Mqo"/>
    <property type="match status" value="1"/>
</dbReference>
<keyword evidence="9" id="KW-1185">Reference proteome</keyword>
<evidence type="ECO:0000313" key="9">
    <source>
        <dbReference type="Proteomes" id="UP000740926"/>
    </source>
</evidence>
<sequence>MLNLLAKAFPQQMEAGWKERLKEIIPSYGQKLNDSPALTNQIRAMTSQTLHLPYVEVPVTDNATANTGVPAVNPPAAPNPAAAQPARNANTEMQAL</sequence>
<keyword evidence="4" id="KW-0285">Flavoprotein</keyword>
<comment type="cofactor">
    <cofactor evidence="1">
        <name>FAD</name>
        <dbReference type="ChEBI" id="CHEBI:57692"/>
    </cofactor>
</comment>
<comment type="caution">
    <text evidence="8">The sequence shown here is derived from an EMBL/GenBank/DDBJ whole genome shotgun (WGS) entry which is preliminary data.</text>
</comment>
<accession>A0A9P6XPY7</accession>
<proteinExistence type="predicted"/>
<dbReference type="InterPro" id="IPR006231">
    <property type="entry name" value="MQO"/>
</dbReference>
<keyword evidence="3" id="KW-0816">Tricarboxylic acid cycle</keyword>
<evidence type="ECO:0008006" key="10">
    <source>
        <dbReference type="Google" id="ProtNLM"/>
    </source>
</evidence>
<gene>
    <name evidence="8" type="ORF">G6F50_017673</name>
</gene>
<dbReference type="Proteomes" id="UP000740926">
    <property type="component" value="Unassembled WGS sequence"/>
</dbReference>
<comment type="pathway">
    <text evidence="2">Carbohydrate metabolism; tricarboxylic acid cycle.</text>
</comment>
<reference evidence="8 9" key="1">
    <citation type="journal article" date="2020" name="Microb. Genom.">
        <title>Genetic diversity of clinical and environmental Mucorales isolates obtained from an investigation of mucormycosis cases among solid organ transplant recipients.</title>
        <authorList>
            <person name="Nguyen M.H."/>
            <person name="Kaul D."/>
            <person name="Muto C."/>
            <person name="Cheng S.J."/>
            <person name="Richter R.A."/>
            <person name="Bruno V.M."/>
            <person name="Liu G."/>
            <person name="Beyhan S."/>
            <person name="Sundermann A.J."/>
            <person name="Mounaud S."/>
            <person name="Pasculle A.W."/>
            <person name="Nierman W.C."/>
            <person name="Driscoll E."/>
            <person name="Cumbie R."/>
            <person name="Clancy C.J."/>
            <person name="Dupont C.L."/>
        </authorList>
    </citation>
    <scope>NUCLEOTIDE SEQUENCE [LARGE SCALE GENOMIC DNA]</scope>
    <source>
        <strain evidence="8 9">GL24</strain>
    </source>
</reference>
<dbReference type="AlphaFoldDB" id="A0A9P6XPY7"/>
<evidence type="ECO:0000256" key="4">
    <source>
        <dbReference type="ARBA" id="ARBA00022630"/>
    </source>
</evidence>
<evidence type="ECO:0000256" key="5">
    <source>
        <dbReference type="ARBA" id="ARBA00022827"/>
    </source>
</evidence>